<dbReference type="GO" id="GO:0006869">
    <property type="term" value="P:lipid transport"/>
    <property type="evidence" value="ECO:0007669"/>
    <property type="project" value="UniProtKB-KW"/>
</dbReference>
<evidence type="ECO:0000259" key="18">
    <source>
        <dbReference type="Pfam" id="PF00501"/>
    </source>
</evidence>
<proteinExistence type="inferred from homology"/>
<dbReference type="Pfam" id="PF00501">
    <property type="entry name" value="AMP-binding"/>
    <property type="match status" value="1"/>
</dbReference>
<sequence length="620" mass="70283">MLLWLILLVVFVVLRYRFPYLLKDIKYGVQTTLFGYQLAKYAKSKPYFTVLDRFLEKASKQPNKTFISYKDATFSYRETDRQSNRIARVLREHAGVREGDTVALLLGNEPVFLWTWLGLAKLGCSAAFLNYNLRSRSLLHCFSCSGAKVLLAATELKDAVEEVRPALTEQEVEVYFLTETCDAVVGMETLSDRIRVASEDPLPPDLRAHVTFSSPAVYIYTSGTTGLPKAAVVSHQRLWAMSNLQALSGVGSDDVVYINLPLYHTAGFALGFTGAIERGASLVLRKKFSASQFWDDCRKYNVTVMQYIGETMRYLCNTPKSPIDQVHNVRIAFGNGLRAEVWSEFLHRFGQVEIREFYGATEGNMSFVNYVGKIGAIGRINPLHKWRFPFALIQYDLEKEEPIRNAEGFCIESPKGETGLLVSRITQKTPFMGYARDEQQSERKRLRDVLERGDVYFNSGDLLRVDCHNFLYFQDRVGDTFRWKGENVATNEVSDVLTMMLAIAEANVYGVRVPGAEGRVGMAAVRLQEGEECDSSALHIALYRHVCTYLPTYARPRFIRIQGHLEVTGTFKQMKGRLVTEGFSLDTVQDPLLLLDEQEERYSPLTRKAYDAILQGSLKL</sequence>
<keyword evidence="11" id="KW-0443">Lipid metabolism</keyword>
<protein>
    <recommendedName>
        <fullName evidence="14">long-chain-fatty-acid--CoA ligase</fullName>
        <ecNumber evidence="14">6.2.1.3</ecNumber>
    </recommendedName>
    <alternativeName>
        <fullName evidence="16">Long-chain-fatty-acid--CoA ligase</fullName>
    </alternativeName>
</protein>
<evidence type="ECO:0000256" key="9">
    <source>
        <dbReference type="ARBA" id="ARBA00022989"/>
    </source>
</evidence>
<keyword evidence="8" id="KW-0276">Fatty acid metabolism</keyword>
<evidence type="ECO:0000256" key="12">
    <source>
        <dbReference type="ARBA" id="ARBA00023136"/>
    </source>
</evidence>
<evidence type="ECO:0000256" key="1">
    <source>
        <dbReference type="ARBA" id="ARBA00004651"/>
    </source>
</evidence>
<evidence type="ECO:0000256" key="7">
    <source>
        <dbReference type="ARBA" id="ARBA00022741"/>
    </source>
</evidence>
<name>A0ABD1K2L6_9TELE</name>
<comment type="subcellular location">
    <subcellularLocation>
        <location evidence="1">Cell membrane</location>
        <topology evidence="1">Multi-pass membrane protein</topology>
    </subcellularLocation>
</comment>
<dbReference type="PROSITE" id="PS00455">
    <property type="entry name" value="AMP_BINDING"/>
    <property type="match status" value="1"/>
</dbReference>
<dbReference type="NCBIfam" id="NF006134">
    <property type="entry name" value="PRK08279.1"/>
    <property type="match status" value="1"/>
</dbReference>
<dbReference type="Gene3D" id="3.30.300.30">
    <property type="match status" value="1"/>
</dbReference>
<dbReference type="InterPro" id="IPR045851">
    <property type="entry name" value="AMP-bd_C_sf"/>
</dbReference>
<feature type="domain" description="AMP-dependent synthetase/ligase" evidence="18">
    <location>
        <begin position="56"/>
        <end position="379"/>
    </location>
</feature>
<dbReference type="Proteomes" id="UP001591681">
    <property type="component" value="Unassembled WGS sequence"/>
</dbReference>
<dbReference type="InterPro" id="IPR042099">
    <property type="entry name" value="ANL_N_sf"/>
</dbReference>
<dbReference type="Pfam" id="PF13193">
    <property type="entry name" value="AMP-binding_C"/>
    <property type="match status" value="1"/>
</dbReference>
<keyword evidence="7" id="KW-0547">Nucleotide-binding</keyword>
<evidence type="ECO:0000256" key="3">
    <source>
        <dbReference type="ARBA" id="ARBA00022448"/>
    </source>
</evidence>
<dbReference type="FunFam" id="3.30.300.30:FF:000002">
    <property type="entry name" value="Long-chain fatty acid transport protein 1"/>
    <property type="match status" value="1"/>
</dbReference>
<dbReference type="PANTHER" id="PTHR43107:SF4">
    <property type="entry name" value="LONG-CHAIN FATTY ACID TRANSPORT PROTEIN 2"/>
    <property type="match status" value="1"/>
</dbReference>
<keyword evidence="21" id="KW-1185">Reference proteome</keyword>
<evidence type="ECO:0000256" key="4">
    <source>
        <dbReference type="ARBA" id="ARBA00022475"/>
    </source>
</evidence>
<accession>A0ABD1K2L6</accession>
<evidence type="ECO:0000256" key="10">
    <source>
        <dbReference type="ARBA" id="ARBA00023055"/>
    </source>
</evidence>
<comment type="catalytic activity">
    <reaction evidence="13">
        <text>a long-chain fatty acid + ATP + CoA = a long-chain fatty acyl-CoA + AMP + diphosphate</text>
        <dbReference type="Rhea" id="RHEA:15421"/>
        <dbReference type="ChEBI" id="CHEBI:30616"/>
        <dbReference type="ChEBI" id="CHEBI:33019"/>
        <dbReference type="ChEBI" id="CHEBI:57287"/>
        <dbReference type="ChEBI" id="CHEBI:57560"/>
        <dbReference type="ChEBI" id="CHEBI:83139"/>
        <dbReference type="ChEBI" id="CHEBI:456215"/>
        <dbReference type="EC" id="6.2.1.3"/>
    </reaction>
    <physiologicalReaction direction="left-to-right" evidence="13">
        <dbReference type="Rhea" id="RHEA:15422"/>
    </physiologicalReaction>
</comment>
<keyword evidence="4" id="KW-1003">Cell membrane</keyword>
<keyword evidence="9" id="KW-1133">Transmembrane helix</keyword>
<gene>
    <name evidence="20" type="ORF">ACEWY4_010689</name>
</gene>
<dbReference type="EC" id="6.2.1.3" evidence="14"/>
<evidence type="ECO:0000313" key="20">
    <source>
        <dbReference type="EMBL" id="KAL2093377.1"/>
    </source>
</evidence>
<dbReference type="Gene3D" id="3.40.50.12780">
    <property type="entry name" value="N-terminal domain of ligase-like"/>
    <property type="match status" value="1"/>
</dbReference>
<keyword evidence="3" id="KW-0813">Transport</keyword>
<feature type="domain" description="AMP-binding enzyme C-terminal" evidence="19">
    <location>
        <begin position="492"/>
        <end position="572"/>
    </location>
</feature>
<dbReference type="FunFam" id="3.40.50.12780:FF:000005">
    <property type="entry name" value="Solute carrier family 27 member 6"/>
    <property type="match status" value="1"/>
</dbReference>
<dbReference type="InterPro" id="IPR000873">
    <property type="entry name" value="AMP-dep_synth/lig_dom"/>
</dbReference>
<dbReference type="AlphaFoldDB" id="A0ABD1K2L6"/>
<evidence type="ECO:0000256" key="14">
    <source>
        <dbReference type="ARBA" id="ARBA00026121"/>
    </source>
</evidence>
<organism evidence="20 21">
    <name type="scientific">Coilia grayii</name>
    <name type="common">Gray's grenadier anchovy</name>
    <dbReference type="NCBI Taxonomy" id="363190"/>
    <lineage>
        <taxon>Eukaryota</taxon>
        <taxon>Metazoa</taxon>
        <taxon>Chordata</taxon>
        <taxon>Craniata</taxon>
        <taxon>Vertebrata</taxon>
        <taxon>Euteleostomi</taxon>
        <taxon>Actinopterygii</taxon>
        <taxon>Neopterygii</taxon>
        <taxon>Teleostei</taxon>
        <taxon>Clupei</taxon>
        <taxon>Clupeiformes</taxon>
        <taxon>Clupeoidei</taxon>
        <taxon>Engraulidae</taxon>
        <taxon>Coilinae</taxon>
        <taxon>Coilia</taxon>
    </lineage>
</organism>
<dbReference type="GO" id="GO:0000166">
    <property type="term" value="F:nucleotide binding"/>
    <property type="evidence" value="ECO:0007669"/>
    <property type="project" value="UniProtKB-KW"/>
</dbReference>
<evidence type="ECO:0000256" key="17">
    <source>
        <dbReference type="ARBA" id="ARBA00048666"/>
    </source>
</evidence>
<dbReference type="InterPro" id="IPR020845">
    <property type="entry name" value="AMP-binding_CS"/>
</dbReference>
<evidence type="ECO:0000256" key="13">
    <source>
        <dbReference type="ARBA" id="ARBA00024484"/>
    </source>
</evidence>
<evidence type="ECO:0000256" key="2">
    <source>
        <dbReference type="ARBA" id="ARBA00006432"/>
    </source>
</evidence>
<dbReference type="EMBL" id="JBHFQA010000009">
    <property type="protein sequence ID" value="KAL2093377.1"/>
    <property type="molecule type" value="Genomic_DNA"/>
</dbReference>
<dbReference type="SUPFAM" id="SSF56801">
    <property type="entry name" value="Acetyl-CoA synthetase-like"/>
    <property type="match status" value="1"/>
</dbReference>
<dbReference type="GO" id="GO:0004467">
    <property type="term" value="F:long-chain fatty acid-CoA ligase activity"/>
    <property type="evidence" value="ECO:0007669"/>
    <property type="project" value="UniProtKB-EC"/>
</dbReference>
<keyword evidence="6" id="KW-0812">Transmembrane</keyword>
<evidence type="ECO:0000259" key="19">
    <source>
        <dbReference type="Pfam" id="PF13193"/>
    </source>
</evidence>
<comment type="catalytic activity">
    <reaction evidence="17">
        <text>tetracosanoate + ATP + CoA = tetracosanoyl-CoA + AMP + diphosphate</text>
        <dbReference type="Rhea" id="RHEA:33639"/>
        <dbReference type="ChEBI" id="CHEBI:30616"/>
        <dbReference type="ChEBI" id="CHEBI:31014"/>
        <dbReference type="ChEBI" id="CHEBI:33019"/>
        <dbReference type="ChEBI" id="CHEBI:57287"/>
        <dbReference type="ChEBI" id="CHEBI:65052"/>
        <dbReference type="ChEBI" id="CHEBI:456215"/>
    </reaction>
    <physiologicalReaction direction="left-to-right" evidence="17">
        <dbReference type="Rhea" id="RHEA:33640"/>
    </physiologicalReaction>
</comment>
<evidence type="ECO:0000256" key="16">
    <source>
        <dbReference type="ARBA" id="ARBA00041297"/>
    </source>
</evidence>
<evidence type="ECO:0000256" key="6">
    <source>
        <dbReference type="ARBA" id="ARBA00022692"/>
    </source>
</evidence>
<keyword evidence="12" id="KW-0472">Membrane</keyword>
<dbReference type="InterPro" id="IPR025110">
    <property type="entry name" value="AMP-bd_C"/>
</dbReference>
<dbReference type="GO" id="GO:0005886">
    <property type="term" value="C:plasma membrane"/>
    <property type="evidence" value="ECO:0007669"/>
    <property type="project" value="UniProtKB-SubCell"/>
</dbReference>
<evidence type="ECO:0000313" key="21">
    <source>
        <dbReference type="Proteomes" id="UP001591681"/>
    </source>
</evidence>
<evidence type="ECO:0000256" key="8">
    <source>
        <dbReference type="ARBA" id="ARBA00022832"/>
    </source>
</evidence>
<dbReference type="PANTHER" id="PTHR43107">
    <property type="entry name" value="LONG-CHAIN FATTY ACID TRANSPORT PROTEIN"/>
    <property type="match status" value="1"/>
</dbReference>
<evidence type="ECO:0000256" key="11">
    <source>
        <dbReference type="ARBA" id="ARBA00023098"/>
    </source>
</evidence>
<keyword evidence="10" id="KW-0445">Lipid transport</keyword>
<evidence type="ECO:0000256" key="5">
    <source>
        <dbReference type="ARBA" id="ARBA00022598"/>
    </source>
</evidence>
<comment type="similarity">
    <text evidence="2">Belongs to the ATP-dependent AMP-binding enzyme family.</text>
</comment>
<comment type="catalytic activity">
    <reaction evidence="15">
        <text>a very long-chain fatty acid + ATP + CoA = a very long-chain fatty acyl-CoA + AMP + diphosphate</text>
        <dbReference type="Rhea" id="RHEA:54536"/>
        <dbReference type="ChEBI" id="CHEBI:30616"/>
        <dbReference type="ChEBI" id="CHEBI:33019"/>
        <dbReference type="ChEBI" id="CHEBI:57287"/>
        <dbReference type="ChEBI" id="CHEBI:58950"/>
        <dbReference type="ChEBI" id="CHEBI:138261"/>
        <dbReference type="ChEBI" id="CHEBI:456215"/>
    </reaction>
    <physiologicalReaction direction="left-to-right" evidence="15">
        <dbReference type="Rhea" id="RHEA:54537"/>
    </physiologicalReaction>
</comment>
<reference evidence="20 21" key="1">
    <citation type="submission" date="2024-09" db="EMBL/GenBank/DDBJ databases">
        <title>A chromosome-level genome assembly of Gray's grenadier anchovy, Coilia grayii.</title>
        <authorList>
            <person name="Fu Z."/>
        </authorList>
    </citation>
    <scope>NUCLEOTIDE SEQUENCE [LARGE SCALE GENOMIC DNA]</scope>
    <source>
        <strain evidence="20">G4</strain>
        <tissue evidence="20">Muscle</tissue>
    </source>
</reference>
<comment type="caution">
    <text evidence="20">The sequence shown here is derived from an EMBL/GenBank/DDBJ whole genome shotgun (WGS) entry which is preliminary data.</text>
</comment>
<keyword evidence="5" id="KW-0436">Ligase</keyword>
<evidence type="ECO:0000256" key="15">
    <source>
        <dbReference type="ARBA" id="ARBA00036527"/>
    </source>
</evidence>